<evidence type="ECO:0000313" key="2">
    <source>
        <dbReference type="Proteomes" id="UP000281909"/>
    </source>
</evidence>
<organism evidence="1 2">
    <name type="scientific">Pseudomonas fluorescens</name>
    <dbReference type="NCBI Taxonomy" id="294"/>
    <lineage>
        <taxon>Bacteria</taxon>
        <taxon>Pseudomonadati</taxon>
        <taxon>Pseudomonadota</taxon>
        <taxon>Gammaproteobacteria</taxon>
        <taxon>Pseudomonadales</taxon>
        <taxon>Pseudomonadaceae</taxon>
        <taxon>Pseudomonas</taxon>
    </lineage>
</organism>
<dbReference type="Proteomes" id="UP000281909">
    <property type="component" value="Chromosome"/>
</dbReference>
<protein>
    <submittedName>
        <fullName evidence="1">Putative thiol-disulfide oxidoreductase DCC</fullName>
    </submittedName>
</protein>
<dbReference type="AlphaFoldDB" id="A0A448DYP8"/>
<name>A0A448DYP8_PSEFL</name>
<accession>A0A448DYP8</accession>
<proteinExistence type="predicted"/>
<gene>
    <name evidence="1" type="ORF">NCTC9428_03534</name>
</gene>
<reference evidence="1 2" key="1">
    <citation type="submission" date="2018-12" db="EMBL/GenBank/DDBJ databases">
        <authorList>
            <consortium name="Pathogen Informatics"/>
        </authorList>
    </citation>
    <scope>NUCLEOTIDE SEQUENCE [LARGE SCALE GENOMIC DNA]</scope>
    <source>
        <strain evidence="1 2">NCTC9428</strain>
    </source>
</reference>
<sequence length="72" mass="8074">MSDRLTSPAPILNVGETVVLFDGTCKLCNGWARFIIRHDRLHHIRLATVQSSQGQQLLEGQDYPPIALKPSY</sequence>
<dbReference type="InterPro" id="IPR007263">
    <property type="entry name" value="DCC1-like"/>
</dbReference>
<evidence type="ECO:0000313" key="1">
    <source>
        <dbReference type="EMBL" id="VEF11907.1"/>
    </source>
</evidence>
<dbReference type="Pfam" id="PF04134">
    <property type="entry name" value="DCC1-like"/>
    <property type="match status" value="1"/>
</dbReference>
<dbReference type="GO" id="GO:0015035">
    <property type="term" value="F:protein-disulfide reductase activity"/>
    <property type="evidence" value="ECO:0007669"/>
    <property type="project" value="InterPro"/>
</dbReference>
<dbReference type="EMBL" id="LR134318">
    <property type="protein sequence ID" value="VEF11907.1"/>
    <property type="molecule type" value="Genomic_DNA"/>
</dbReference>